<accession>K3WCM9</accession>
<dbReference type="EnsemblProtists" id="PYU1_T002720">
    <property type="protein sequence ID" value="PYU1_T002720"/>
    <property type="gene ID" value="PYU1_G002717"/>
</dbReference>
<dbReference type="AlphaFoldDB" id="K3WCM9"/>
<evidence type="ECO:0000313" key="2">
    <source>
        <dbReference type="Proteomes" id="UP000019132"/>
    </source>
</evidence>
<dbReference type="InParanoid" id="K3WCM9"/>
<proteinExistence type="predicted"/>
<dbReference type="Proteomes" id="UP000019132">
    <property type="component" value="Unassembled WGS sequence"/>
</dbReference>
<dbReference type="EMBL" id="GL376628">
    <property type="status" value="NOT_ANNOTATED_CDS"/>
    <property type="molecule type" value="Genomic_DNA"/>
</dbReference>
<dbReference type="HOGENOM" id="CLU_2364294_0_0_1"/>
<organism evidence="1 2">
    <name type="scientific">Globisporangium ultimum (strain ATCC 200006 / CBS 805.95 / DAOM BR144)</name>
    <name type="common">Pythium ultimum</name>
    <dbReference type="NCBI Taxonomy" id="431595"/>
    <lineage>
        <taxon>Eukaryota</taxon>
        <taxon>Sar</taxon>
        <taxon>Stramenopiles</taxon>
        <taxon>Oomycota</taxon>
        <taxon>Peronosporomycetes</taxon>
        <taxon>Pythiales</taxon>
        <taxon>Pythiaceae</taxon>
        <taxon>Globisporangium</taxon>
    </lineage>
</organism>
<keyword evidence="2" id="KW-1185">Reference proteome</keyword>
<sequence>MFMIPSLRTSQALYYTPEVLSQPGFHLCFTQHSIRPIFCDADWVNVKYSCPHDNAACQNVGHVGNHILCRVHALQTRFADMGDSQVDLTVLSSHCG</sequence>
<reference evidence="2" key="2">
    <citation type="submission" date="2010-04" db="EMBL/GenBank/DDBJ databases">
        <authorList>
            <person name="Buell R."/>
            <person name="Hamilton J."/>
            <person name="Hostetler J."/>
        </authorList>
    </citation>
    <scope>NUCLEOTIDE SEQUENCE [LARGE SCALE GENOMIC DNA]</scope>
    <source>
        <strain evidence="2">DAOM:BR144</strain>
    </source>
</reference>
<evidence type="ECO:0000313" key="1">
    <source>
        <dbReference type="EnsemblProtists" id="PYU1_T002720"/>
    </source>
</evidence>
<reference evidence="2" key="1">
    <citation type="journal article" date="2010" name="Genome Biol.">
        <title>Genome sequence of the necrotrophic plant pathogen Pythium ultimum reveals original pathogenicity mechanisms and effector repertoire.</title>
        <authorList>
            <person name="Levesque C.A."/>
            <person name="Brouwer H."/>
            <person name="Cano L."/>
            <person name="Hamilton J.P."/>
            <person name="Holt C."/>
            <person name="Huitema E."/>
            <person name="Raffaele S."/>
            <person name="Robideau G.P."/>
            <person name="Thines M."/>
            <person name="Win J."/>
            <person name="Zerillo M.M."/>
            <person name="Beakes G.W."/>
            <person name="Boore J.L."/>
            <person name="Busam D."/>
            <person name="Dumas B."/>
            <person name="Ferriera S."/>
            <person name="Fuerstenberg S.I."/>
            <person name="Gachon C.M."/>
            <person name="Gaulin E."/>
            <person name="Govers F."/>
            <person name="Grenville-Briggs L."/>
            <person name="Horner N."/>
            <person name="Hostetler J."/>
            <person name="Jiang R.H."/>
            <person name="Johnson J."/>
            <person name="Krajaejun T."/>
            <person name="Lin H."/>
            <person name="Meijer H.J."/>
            <person name="Moore B."/>
            <person name="Morris P."/>
            <person name="Phuntmart V."/>
            <person name="Puiu D."/>
            <person name="Shetty J."/>
            <person name="Stajich J.E."/>
            <person name="Tripathy S."/>
            <person name="Wawra S."/>
            <person name="van West P."/>
            <person name="Whitty B.R."/>
            <person name="Coutinho P.M."/>
            <person name="Henrissat B."/>
            <person name="Martin F."/>
            <person name="Thomas P.D."/>
            <person name="Tyler B.M."/>
            <person name="De Vries R.P."/>
            <person name="Kamoun S."/>
            <person name="Yandell M."/>
            <person name="Tisserat N."/>
            <person name="Buell C.R."/>
        </authorList>
    </citation>
    <scope>NUCLEOTIDE SEQUENCE</scope>
    <source>
        <strain evidence="2">DAOM:BR144</strain>
    </source>
</reference>
<dbReference type="VEuPathDB" id="FungiDB:PYU1_G002717"/>
<protein>
    <submittedName>
        <fullName evidence="1">Uncharacterized protein</fullName>
    </submittedName>
</protein>
<reference evidence="1" key="3">
    <citation type="submission" date="2015-02" db="UniProtKB">
        <authorList>
            <consortium name="EnsemblProtists"/>
        </authorList>
    </citation>
    <scope>IDENTIFICATION</scope>
    <source>
        <strain evidence="1">DAOM BR144</strain>
    </source>
</reference>
<name>K3WCM9_GLOUD</name>